<dbReference type="EMBL" id="CP045896">
    <property type="protein sequence ID" value="QQP50648.1"/>
    <property type="molecule type" value="Genomic_DNA"/>
</dbReference>
<dbReference type="AlphaFoldDB" id="A0A7T8K907"/>
<accession>A0A7T8K907</accession>
<organism evidence="1 2">
    <name type="scientific">Caligus rogercresseyi</name>
    <name type="common">Sea louse</name>
    <dbReference type="NCBI Taxonomy" id="217165"/>
    <lineage>
        <taxon>Eukaryota</taxon>
        <taxon>Metazoa</taxon>
        <taxon>Ecdysozoa</taxon>
        <taxon>Arthropoda</taxon>
        <taxon>Crustacea</taxon>
        <taxon>Multicrustacea</taxon>
        <taxon>Hexanauplia</taxon>
        <taxon>Copepoda</taxon>
        <taxon>Siphonostomatoida</taxon>
        <taxon>Caligidae</taxon>
        <taxon>Caligus</taxon>
    </lineage>
</organism>
<keyword evidence="2" id="KW-1185">Reference proteome</keyword>
<gene>
    <name evidence="1" type="ORF">FKW44_011719</name>
</gene>
<evidence type="ECO:0000313" key="2">
    <source>
        <dbReference type="Proteomes" id="UP000595437"/>
    </source>
</evidence>
<name>A0A7T8K907_CALRO</name>
<reference evidence="2" key="1">
    <citation type="submission" date="2021-01" db="EMBL/GenBank/DDBJ databases">
        <title>Caligus Genome Assembly.</title>
        <authorList>
            <person name="Gallardo-Escarate C."/>
        </authorList>
    </citation>
    <scope>NUCLEOTIDE SEQUENCE [LARGE SCALE GENOMIC DNA]</scope>
</reference>
<proteinExistence type="predicted"/>
<protein>
    <submittedName>
        <fullName evidence="1">Uncharacterized protein</fullName>
    </submittedName>
</protein>
<evidence type="ECO:0000313" key="1">
    <source>
        <dbReference type="EMBL" id="QQP50648.1"/>
    </source>
</evidence>
<dbReference type="Proteomes" id="UP000595437">
    <property type="component" value="Chromosome 7"/>
</dbReference>
<sequence>MNVDRCPLESILEGFDECTRSATICLKKDVSTNCVAALVTAIKRGMHLSSARRVAKSMAGLSRSL</sequence>